<evidence type="ECO:0000256" key="1">
    <source>
        <dbReference type="SAM" id="MobiDB-lite"/>
    </source>
</evidence>
<reference evidence="3 4" key="1">
    <citation type="journal article" date="2018" name="Nat. Ecol. Evol.">
        <title>Pezizomycetes genomes reveal the molecular basis of ectomycorrhizal truffle lifestyle.</title>
        <authorList>
            <person name="Murat C."/>
            <person name="Payen T."/>
            <person name="Noel B."/>
            <person name="Kuo A."/>
            <person name="Morin E."/>
            <person name="Chen J."/>
            <person name="Kohler A."/>
            <person name="Krizsan K."/>
            <person name="Balestrini R."/>
            <person name="Da Silva C."/>
            <person name="Montanini B."/>
            <person name="Hainaut M."/>
            <person name="Levati E."/>
            <person name="Barry K.W."/>
            <person name="Belfiori B."/>
            <person name="Cichocki N."/>
            <person name="Clum A."/>
            <person name="Dockter R.B."/>
            <person name="Fauchery L."/>
            <person name="Guy J."/>
            <person name="Iotti M."/>
            <person name="Le Tacon F."/>
            <person name="Lindquist E.A."/>
            <person name="Lipzen A."/>
            <person name="Malagnac F."/>
            <person name="Mello A."/>
            <person name="Molinier V."/>
            <person name="Miyauchi S."/>
            <person name="Poulain J."/>
            <person name="Riccioni C."/>
            <person name="Rubini A."/>
            <person name="Sitrit Y."/>
            <person name="Splivallo R."/>
            <person name="Traeger S."/>
            <person name="Wang M."/>
            <person name="Zifcakova L."/>
            <person name="Wipf D."/>
            <person name="Zambonelli A."/>
            <person name="Paolocci F."/>
            <person name="Nowrousian M."/>
            <person name="Ottonello S."/>
            <person name="Baldrian P."/>
            <person name="Spatafora J.W."/>
            <person name="Henrissat B."/>
            <person name="Nagy L.G."/>
            <person name="Aury J.M."/>
            <person name="Wincker P."/>
            <person name="Grigoriev I.V."/>
            <person name="Bonfante P."/>
            <person name="Martin F.M."/>
        </authorList>
    </citation>
    <scope>NUCLEOTIDE SEQUENCE [LARGE SCALE GENOMIC DNA]</scope>
    <source>
        <strain evidence="3 4">CCBAS932</strain>
    </source>
</reference>
<accession>A0A3N4KK88</accession>
<dbReference type="Proteomes" id="UP000277580">
    <property type="component" value="Unassembled WGS sequence"/>
</dbReference>
<sequence>MTSRPAYILSTLINLILFLFISYCSAAPTSTHILEKRKGGGGGGRGSRKSGVIAGVAMAGLVGVALCCYAFVCCTRCIPCCGGRKKTAETAERVVPEEEAKLEATAPPESRGDQWSEK</sequence>
<dbReference type="AlphaFoldDB" id="A0A3N4KK88"/>
<proteinExistence type="predicted"/>
<protein>
    <submittedName>
        <fullName evidence="3">Uncharacterized protein</fullName>
    </submittedName>
</protein>
<keyword evidence="4" id="KW-1185">Reference proteome</keyword>
<feature type="transmembrane region" description="Helical" evidence="2">
    <location>
        <begin position="6"/>
        <end position="29"/>
    </location>
</feature>
<dbReference type="OrthoDB" id="10490425at2759"/>
<evidence type="ECO:0000313" key="4">
    <source>
        <dbReference type="Proteomes" id="UP000277580"/>
    </source>
</evidence>
<feature type="compositionally biased region" description="Basic and acidic residues" evidence="1">
    <location>
        <begin position="92"/>
        <end position="102"/>
    </location>
</feature>
<organism evidence="3 4">
    <name type="scientific">Morchella conica CCBAS932</name>
    <dbReference type="NCBI Taxonomy" id="1392247"/>
    <lineage>
        <taxon>Eukaryota</taxon>
        <taxon>Fungi</taxon>
        <taxon>Dikarya</taxon>
        <taxon>Ascomycota</taxon>
        <taxon>Pezizomycotina</taxon>
        <taxon>Pezizomycetes</taxon>
        <taxon>Pezizales</taxon>
        <taxon>Morchellaceae</taxon>
        <taxon>Morchella</taxon>
    </lineage>
</organism>
<keyword evidence="2" id="KW-1133">Transmembrane helix</keyword>
<keyword evidence="2" id="KW-0812">Transmembrane</keyword>
<dbReference type="EMBL" id="ML119139">
    <property type="protein sequence ID" value="RPB10976.1"/>
    <property type="molecule type" value="Genomic_DNA"/>
</dbReference>
<feature type="transmembrane region" description="Helical" evidence="2">
    <location>
        <begin position="50"/>
        <end position="72"/>
    </location>
</feature>
<name>A0A3N4KK88_9PEZI</name>
<keyword evidence="2" id="KW-0472">Membrane</keyword>
<dbReference type="InParanoid" id="A0A3N4KK88"/>
<evidence type="ECO:0000256" key="2">
    <source>
        <dbReference type="SAM" id="Phobius"/>
    </source>
</evidence>
<gene>
    <name evidence="3" type="ORF">P167DRAFT_537263</name>
</gene>
<evidence type="ECO:0000313" key="3">
    <source>
        <dbReference type="EMBL" id="RPB10976.1"/>
    </source>
</evidence>
<feature type="region of interest" description="Disordered" evidence="1">
    <location>
        <begin position="92"/>
        <end position="118"/>
    </location>
</feature>